<name>A0A427ARW1_ENSVE</name>
<organism evidence="2 3">
    <name type="scientific">Ensete ventricosum</name>
    <name type="common">Abyssinian banana</name>
    <name type="synonym">Musa ensete</name>
    <dbReference type="NCBI Taxonomy" id="4639"/>
    <lineage>
        <taxon>Eukaryota</taxon>
        <taxon>Viridiplantae</taxon>
        <taxon>Streptophyta</taxon>
        <taxon>Embryophyta</taxon>
        <taxon>Tracheophyta</taxon>
        <taxon>Spermatophyta</taxon>
        <taxon>Magnoliopsida</taxon>
        <taxon>Liliopsida</taxon>
        <taxon>Zingiberales</taxon>
        <taxon>Musaceae</taxon>
        <taxon>Ensete</taxon>
    </lineage>
</organism>
<dbReference type="Proteomes" id="UP000287651">
    <property type="component" value="Unassembled WGS sequence"/>
</dbReference>
<evidence type="ECO:0000313" key="3">
    <source>
        <dbReference type="Proteomes" id="UP000287651"/>
    </source>
</evidence>
<feature type="region of interest" description="Disordered" evidence="1">
    <location>
        <begin position="77"/>
        <end position="101"/>
    </location>
</feature>
<feature type="region of interest" description="Disordered" evidence="1">
    <location>
        <begin position="32"/>
        <end position="53"/>
    </location>
</feature>
<gene>
    <name evidence="2" type="ORF">B296_00026242</name>
</gene>
<protein>
    <submittedName>
        <fullName evidence="2">Uncharacterized protein</fullName>
    </submittedName>
</protein>
<sequence length="164" mass="18422">MWQSDAAVTLLCAAIEGYGDVADPYWGQRRRQLGSRETGANDDNRGGGREEEKWRQVRREMTFGCCSGLEMATLGRGRRGVGAGTRHRLEEKEEDNNEGPTSIMVSPGLVVSICKKKRLLTAAWLQVTTLATNDNYRLAKEEEGNGKQGKWQCWDKDGSERLLW</sequence>
<evidence type="ECO:0000256" key="1">
    <source>
        <dbReference type="SAM" id="MobiDB-lite"/>
    </source>
</evidence>
<dbReference type="AlphaFoldDB" id="A0A427ARW1"/>
<comment type="caution">
    <text evidence="2">The sequence shown here is derived from an EMBL/GenBank/DDBJ whole genome shotgun (WGS) entry which is preliminary data.</text>
</comment>
<proteinExistence type="predicted"/>
<feature type="compositionally biased region" description="Basic and acidic residues" evidence="1">
    <location>
        <begin position="42"/>
        <end position="53"/>
    </location>
</feature>
<dbReference type="EMBL" id="AMZH03001531">
    <property type="protein sequence ID" value="RRT78982.1"/>
    <property type="molecule type" value="Genomic_DNA"/>
</dbReference>
<accession>A0A427ARW1</accession>
<reference evidence="2 3" key="1">
    <citation type="journal article" date="2014" name="Agronomy (Basel)">
        <title>A Draft Genome Sequence for Ensete ventricosum, the Drought-Tolerant Tree Against Hunger.</title>
        <authorList>
            <person name="Harrison J."/>
            <person name="Moore K.A."/>
            <person name="Paszkiewicz K."/>
            <person name="Jones T."/>
            <person name="Grant M."/>
            <person name="Ambacheew D."/>
            <person name="Muzemil S."/>
            <person name="Studholme D.J."/>
        </authorList>
    </citation>
    <scope>NUCLEOTIDE SEQUENCE [LARGE SCALE GENOMIC DNA]</scope>
</reference>
<evidence type="ECO:0000313" key="2">
    <source>
        <dbReference type="EMBL" id="RRT78982.1"/>
    </source>
</evidence>